<keyword evidence="1" id="KW-1133">Transmembrane helix</keyword>
<dbReference type="Proteomes" id="UP001595925">
    <property type="component" value="Unassembled WGS sequence"/>
</dbReference>
<dbReference type="RefSeq" id="WP_224827968.1">
    <property type="nucleotide sequence ID" value="NZ_JAIVEF010000003.1"/>
</dbReference>
<sequence>MGQSFGRELGEQICTHKTQLIFGISLALVLIVLSIVSLTVVEPDGPTFVIVVVNIVSLLAVLVCFSVAVVVCTRRSY</sequence>
<feature type="transmembrane region" description="Helical" evidence="1">
    <location>
        <begin position="47"/>
        <end position="72"/>
    </location>
</feature>
<evidence type="ECO:0000313" key="2">
    <source>
        <dbReference type="EMBL" id="MFC4986482.1"/>
    </source>
</evidence>
<dbReference type="EMBL" id="JBHSJG010000005">
    <property type="protein sequence ID" value="MFC4986482.1"/>
    <property type="molecule type" value="Genomic_DNA"/>
</dbReference>
<proteinExistence type="predicted"/>
<reference evidence="2 3" key="1">
    <citation type="journal article" date="2019" name="Int. J. Syst. Evol. Microbiol.">
        <title>The Global Catalogue of Microorganisms (GCM) 10K type strain sequencing project: providing services to taxonomists for standard genome sequencing and annotation.</title>
        <authorList>
            <consortium name="The Broad Institute Genomics Platform"/>
            <consortium name="The Broad Institute Genome Sequencing Center for Infectious Disease"/>
            <person name="Wu L."/>
            <person name="Ma J."/>
        </authorList>
    </citation>
    <scope>NUCLEOTIDE SEQUENCE [LARGE SCALE GENOMIC DNA]</scope>
    <source>
        <strain evidence="2 3">CGMCC 1.15824</strain>
    </source>
</reference>
<keyword evidence="3" id="KW-1185">Reference proteome</keyword>
<evidence type="ECO:0000256" key="1">
    <source>
        <dbReference type="SAM" id="Phobius"/>
    </source>
</evidence>
<name>A0ABD5QBV2_9EURY</name>
<gene>
    <name evidence="2" type="ORF">ACFPFO_01560</name>
</gene>
<comment type="caution">
    <text evidence="2">The sequence shown here is derived from an EMBL/GenBank/DDBJ whole genome shotgun (WGS) entry which is preliminary data.</text>
</comment>
<dbReference type="AlphaFoldDB" id="A0ABD5QBV2"/>
<feature type="transmembrane region" description="Helical" evidence="1">
    <location>
        <begin position="20"/>
        <end position="41"/>
    </location>
</feature>
<keyword evidence="1" id="KW-0472">Membrane</keyword>
<keyword evidence="1" id="KW-0812">Transmembrane</keyword>
<evidence type="ECO:0000313" key="3">
    <source>
        <dbReference type="Proteomes" id="UP001595925"/>
    </source>
</evidence>
<accession>A0ABD5QBV2</accession>
<organism evidence="2 3">
    <name type="scientific">Saliphagus infecundisoli</name>
    <dbReference type="NCBI Taxonomy" id="1849069"/>
    <lineage>
        <taxon>Archaea</taxon>
        <taxon>Methanobacteriati</taxon>
        <taxon>Methanobacteriota</taxon>
        <taxon>Stenosarchaea group</taxon>
        <taxon>Halobacteria</taxon>
        <taxon>Halobacteriales</taxon>
        <taxon>Natrialbaceae</taxon>
        <taxon>Saliphagus</taxon>
    </lineage>
</organism>
<protein>
    <submittedName>
        <fullName evidence="2">Uncharacterized protein</fullName>
    </submittedName>
</protein>